<accession>A0A511KLW7</accession>
<dbReference type="Proteomes" id="UP000321518">
    <property type="component" value="Unassembled WGS sequence"/>
</dbReference>
<name>A0A511KLW7_RHOTO</name>
<evidence type="ECO:0000256" key="1">
    <source>
        <dbReference type="SAM" id="MobiDB-lite"/>
    </source>
</evidence>
<evidence type="ECO:0000313" key="2">
    <source>
        <dbReference type="EMBL" id="GEM11327.1"/>
    </source>
</evidence>
<gene>
    <name evidence="2" type="ORF">Rt10032_c14g5344</name>
</gene>
<organism evidence="2 3">
    <name type="scientific">Rhodotorula toruloides</name>
    <name type="common">Yeast</name>
    <name type="synonym">Rhodosporidium toruloides</name>
    <dbReference type="NCBI Taxonomy" id="5286"/>
    <lineage>
        <taxon>Eukaryota</taxon>
        <taxon>Fungi</taxon>
        <taxon>Dikarya</taxon>
        <taxon>Basidiomycota</taxon>
        <taxon>Pucciniomycotina</taxon>
        <taxon>Microbotryomycetes</taxon>
        <taxon>Sporidiobolales</taxon>
        <taxon>Sporidiobolaceae</taxon>
        <taxon>Rhodotorula</taxon>
    </lineage>
</organism>
<dbReference type="AlphaFoldDB" id="A0A511KLW7"/>
<sequence length="177" mass="19782">MAANFTGLERACGRRINRFHRDRDRAIISLSPASVTEHTLQDGADYDDVFVDISCLRIVETPAFLQRLSAMENPSVGTIKFASRRRHNSVLVAWGDLEEIVSIKTDALVWKPYEAREGNRSRWAQKKPKKAREGKSQESANDRNGDVEEAGGAEEDCEEEDADEGKDTVSEQLATSL</sequence>
<reference evidence="2 3" key="1">
    <citation type="submission" date="2019-07" db="EMBL/GenBank/DDBJ databases">
        <title>Rhodotorula toruloides NBRC10032 genome sequencing.</title>
        <authorList>
            <person name="Shida Y."/>
            <person name="Takaku H."/>
            <person name="Ogasawara W."/>
            <person name="Mori K."/>
        </authorList>
    </citation>
    <scope>NUCLEOTIDE SEQUENCE [LARGE SCALE GENOMIC DNA]</scope>
    <source>
        <strain evidence="2 3">NBRC10032</strain>
    </source>
</reference>
<dbReference type="EMBL" id="BJWK01000014">
    <property type="protein sequence ID" value="GEM11327.1"/>
    <property type="molecule type" value="Genomic_DNA"/>
</dbReference>
<feature type="region of interest" description="Disordered" evidence="1">
    <location>
        <begin position="119"/>
        <end position="177"/>
    </location>
</feature>
<feature type="compositionally biased region" description="Acidic residues" evidence="1">
    <location>
        <begin position="147"/>
        <end position="164"/>
    </location>
</feature>
<evidence type="ECO:0000313" key="3">
    <source>
        <dbReference type="Proteomes" id="UP000321518"/>
    </source>
</evidence>
<feature type="compositionally biased region" description="Basic and acidic residues" evidence="1">
    <location>
        <begin position="131"/>
        <end position="146"/>
    </location>
</feature>
<protein>
    <submittedName>
        <fullName evidence="2">Uncharacterized protein</fullName>
    </submittedName>
</protein>
<proteinExistence type="predicted"/>
<comment type="caution">
    <text evidence="2">The sequence shown here is derived from an EMBL/GenBank/DDBJ whole genome shotgun (WGS) entry which is preliminary data.</text>
</comment>